<dbReference type="InterPro" id="IPR004014">
    <property type="entry name" value="ATPase_P-typ_cation-transptr_N"/>
</dbReference>
<dbReference type="Pfam" id="PF00702">
    <property type="entry name" value="Hydrolase"/>
    <property type="match status" value="1"/>
</dbReference>
<keyword evidence="3" id="KW-0547">Nucleotide-binding</keyword>
<evidence type="ECO:0000313" key="10">
    <source>
        <dbReference type="EMBL" id="MCY1004935.1"/>
    </source>
</evidence>
<dbReference type="SUPFAM" id="SSF81665">
    <property type="entry name" value="Calcium ATPase, transmembrane domain M"/>
    <property type="match status" value="1"/>
</dbReference>
<evidence type="ECO:0000256" key="2">
    <source>
        <dbReference type="ARBA" id="ARBA00022692"/>
    </source>
</evidence>
<evidence type="ECO:0000256" key="5">
    <source>
        <dbReference type="ARBA" id="ARBA00022967"/>
    </source>
</evidence>
<keyword evidence="6" id="KW-1133">Transmembrane helix</keyword>
<dbReference type="SFLD" id="SFLDF00027">
    <property type="entry name" value="p-type_atpase"/>
    <property type="match status" value="1"/>
</dbReference>
<dbReference type="Gene3D" id="1.20.1110.10">
    <property type="entry name" value="Calcium-transporting ATPase, transmembrane domain"/>
    <property type="match status" value="1"/>
</dbReference>
<keyword evidence="7" id="KW-0472">Membrane</keyword>
<dbReference type="SUPFAM" id="SSF81653">
    <property type="entry name" value="Calcium ATPase, transduction domain A"/>
    <property type="match status" value="1"/>
</dbReference>
<dbReference type="SUPFAM" id="SSF56784">
    <property type="entry name" value="HAD-like"/>
    <property type="match status" value="1"/>
</dbReference>
<dbReference type="PRINTS" id="PR00119">
    <property type="entry name" value="CATATPASE"/>
</dbReference>
<accession>A0A9X3EKN6</accession>
<keyword evidence="5" id="KW-1278">Translocase</keyword>
<dbReference type="SMART" id="SM00831">
    <property type="entry name" value="Cation_ATPase_N"/>
    <property type="match status" value="1"/>
</dbReference>
<feature type="compositionally biased region" description="Low complexity" evidence="8">
    <location>
        <begin position="1378"/>
        <end position="1425"/>
    </location>
</feature>
<evidence type="ECO:0000256" key="6">
    <source>
        <dbReference type="ARBA" id="ARBA00022989"/>
    </source>
</evidence>
<feature type="compositionally biased region" description="Pro residues" evidence="8">
    <location>
        <begin position="1426"/>
        <end position="1438"/>
    </location>
</feature>
<feature type="compositionally biased region" description="Basic residues" evidence="8">
    <location>
        <begin position="1686"/>
        <end position="1714"/>
    </location>
</feature>
<dbReference type="SFLD" id="SFLDS00003">
    <property type="entry name" value="Haloacid_Dehalogenase"/>
    <property type="match status" value="1"/>
</dbReference>
<dbReference type="InterPro" id="IPR023299">
    <property type="entry name" value="ATPase_P-typ_cyto_dom_N"/>
</dbReference>
<feature type="region of interest" description="Disordered" evidence="8">
    <location>
        <begin position="1493"/>
        <end position="1609"/>
    </location>
</feature>
<dbReference type="InterPro" id="IPR001757">
    <property type="entry name" value="P_typ_ATPase"/>
</dbReference>
<dbReference type="RefSeq" id="WP_267766547.1">
    <property type="nucleotide sequence ID" value="NZ_JAPNKE010000002.1"/>
</dbReference>
<dbReference type="PRINTS" id="PR00120">
    <property type="entry name" value="HATPASE"/>
</dbReference>
<proteinExistence type="predicted"/>
<dbReference type="PROSITE" id="PS00154">
    <property type="entry name" value="ATPASE_E1_E2"/>
    <property type="match status" value="1"/>
</dbReference>
<dbReference type="GO" id="GO:0005524">
    <property type="term" value="F:ATP binding"/>
    <property type="evidence" value="ECO:0007669"/>
    <property type="project" value="UniProtKB-KW"/>
</dbReference>
<feature type="region of interest" description="Disordered" evidence="8">
    <location>
        <begin position="1666"/>
        <end position="1714"/>
    </location>
</feature>
<keyword evidence="4" id="KW-0067">ATP-binding</keyword>
<name>A0A9X3EKN6_9BACT</name>
<dbReference type="GO" id="GO:0016887">
    <property type="term" value="F:ATP hydrolysis activity"/>
    <property type="evidence" value="ECO:0007669"/>
    <property type="project" value="InterPro"/>
</dbReference>
<dbReference type="InterPro" id="IPR059000">
    <property type="entry name" value="ATPase_P-type_domA"/>
</dbReference>
<evidence type="ECO:0000256" key="8">
    <source>
        <dbReference type="SAM" id="MobiDB-lite"/>
    </source>
</evidence>
<dbReference type="PANTHER" id="PTHR42861">
    <property type="entry name" value="CALCIUM-TRANSPORTING ATPASE"/>
    <property type="match status" value="1"/>
</dbReference>
<dbReference type="InterPro" id="IPR023298">
    <property type="entry name" value="ATPase_P-typ_TM_dom_sf"/>
</dbReference>
<feature type="compositionally biased region" description="Pro residues" evidence="8">
    <location>
        <begin position="1544"/>
        <end position="1554"/>
    </location>
</feature>
<dbReference type="Pfam" id="PF00122">
    <property type="entry name" value="E1-E2_ATPase"/>
    <property type="match status" value="1"/>
</dbReference>
<dbReference type="InterPro" id="IPR023214">
    <property type="entry name" value="HAD_sf"/>
</dbReference>
<feature type="region of interest" description="Disordered" evidence="8">
    <location>
        <begin position="1378"/>
        <end position="1478"/>
    </location>
</feature>
<evidence type="ECO:0000256" key="4">
    <source>
        <dbReference type="ARBA" id="ARBA00022840"/>
    </source>
</evidence>
<dbReference type="InterPro" id="IPR018303">
    <property type="entry name" value="ATPase_P-typ_P_site"/>
</dbReference>
<evidence type="ECO:0000256" key="7">
    <source>
        <dbReference type="ARBA" id="ARBA00023136"/>
    </source>
</evidence>
<keyword evidence="2" id="KW-0812">Transmembrane</keyword>
<evidence type="ECO:0000313" key="11">
    <source>
        <dbReference type="Proteomes" id="UP001150924"/>
    </source>
</evidence>
<comment type="caution">
    <text evidence="10">The sequence shown here is derived from an EMBL/GenBank/DDBJ whole genome shotgun (WGS) entry which is preliminary data.</text>
</comment>
<evidence type="ECO:0000256" key="3">
    <source>
        <dbReference type="ARBA" id="ARBA00022741"/>
    </source>
</evidence>
<dbReference type="Proteomes" id="UP001150924">
    <property type="component" value="Unassembled WGS sequence"/>
</dbReference>
<reference evidence="10" key="1">
    <citation type="submission" date="2022-11" db="EMBL/GenBank/DDBJ databases">
        <title>Minimal conservation of predation-associated metabolite biosynthetic gene clusters underscores biosynthetic potential of Myxococcota including descriptions for ten novel species: Archangium lansinium sp. nov., Myxococcus landrumus sp. nov., Nannocystis bai.</title>
        <authorList>
            <person name="Ahearne A."/>
            <person name="Stevens C."/>
            <person name="Phillips K."/>
        </authorList>
    </citation>
    <scope>NUCLEOTIDE SEQUENCE</scope>
    <source>
        <strain evidence="10">Na p29</strain>
    </source>
</reference>
<gene>
    <name evidence="10" type="ORF">OV079_04990</name>
</gene>
<dbReference type="EMBL" id="JAPNKE010000002">
    <property type="protein sequence ID" value="MCY1004935.1"/>
    <property type="molecule type" value="Genomic_DNA"/>
</dbReference>
<comment type="subcellular location">
    <subcellularLocation>
        <location evidence="1">Membrane</location>
        <topology evidence="1">Multi-pass membrane protein</topology>
    </subcellularLocation>
</comment>
<evidence type="ECO:0000256" key="1">
    <source>
        <dbReference type="ARBA" id="ARBA00004141"/>
    </source>
</evidence>
<feature type="domain" description="Cation-transporting P-type ATPase N-terminal" evidence="9">
    <location>
        <begin position="614"/>
        <end position="685"/>
    </location>
</feature>
<dbReference type="GO" id="GO:0016020">
    <property type="term" value="C:membrane"/>
    <property type="evidence" value="ECO:0007669"/>
    <property type="project" value="UniProtKB-SubCell"/>
</dbReference>
<dbReference type="Gene3D" id="3.40.50.1000">
    <property type="entry name" value="HAD superfamily/HAD-like"/>
    <property type="match status" value="1"/>
</dbReference>
<dbReference type="SFLD" id="SFLDG00002">
    <property type="entry name" value="C1.7:_P-type_atpase_like"/>
    <property type="match status" value="1"/>
</dbReference>
<dbReference type="Gene3D" id="3.40.1110.10">
    <property type="entry name" value="Calcium-transporting ATPase, cytoplasmic domain N"/>
    <property type="match status" value="1"/>
</dbReference>
<protein>
    <submittedName>
        <fullName evidence="10">HAD-IC family P-type ATPase</fullName>
    </submittedName>
</protein>
<dbReference type="InterPro" id="IPR008250">
    <property type="entry name" value="ATPase_P-typ_transduc_dom_A_sf"/>
</dbReference>
<sequence>MGLFDRLASIPPLRPPSWLRTAVNLFGHRHRRTWTDGVRAHIELRSLDEADFQRFADAVEATFEGLGGIRGVRINGLVGRALVDYDPGVWTPDTLARIVDAIELRLGLHDLPFAETIPDYPGDREPLLRKAVDLGADAFGVVLGSALRLVDFAPSRAGFDLAALMTVVDNTPRLRKLLVDRLGPAATEVGVGITNAVVQAVGAGPIGLLVDMVVQTVKLRAERSRCAAWIEREPELCGDPGSPARLAPLPARERPAPLPDSIIERYADDALFASLGGFVVGIADTHNLESALTPLFGGLPKAAFYGRTIFAAELGVALGRRRCLVLRNAAVRLFDRVDTLVVDAGALLTDARTMAAVVPAPGVAREPVVHHAGMLFREDDWSSVHVHEDWSIGPPAALAPPDWRGPLRAAVETWTGDSLLLAHRGEPVAVVHLRPALRRGADALLAAIRHSRLHFVLACDDPALARVLTAHERIAPAHLADAVDGLQRHGRVVAVLSARDRVALAAADVGLGLALDPTHPPWTADILLRDDLADATFVVDACVVARQVAEQSVVLAGVGAALGAAIALGGLKKTRPQQVMLATYAASVVALANGLRRAVLLARRPPPPAVDPTPWHRLAPELVLARLGASAEAGLPDSLAAERRHEPPRLASRPVRLARAVAHEIVNPLTPVLVTGAALSAVTGSFLDAGLITAVFGFNAVIGGAERYQAEGAIAALADRERPAVRTRRGGRERPIAADELVEGDIVELHAGEVVPADCRLLAADDLEVDESSLTGESLPIAKDPAPSYAAAIADRSSMLYEGTAIAAGVARAVVVATGPDTEARRGLFALRELSPETGVEARLRKLTESTLPIAGLSGALLVGAGLFRHQDIHGLIDLGISMTIAAVPEGLPLLATVAQLAASRRLSQRGALVRNPRTVEALGRLDVLCADKTGTLTEGQIHLHGLADAERSAALGDGEPPEWARALLAAALRASPATNGHLPHPTDRAIVDGAAGVGIVPELDVPGWLRLHEMPFEPGRGYHAVLGITDAGLRLTVKGAPEVVLRRCDLDPAERDAVLTRAEALAGEGLRVLAIAERPASEERDLDDARIDRLRFCGFILLSDPPRASAAAAIVRLQEARVDLIMITGDHPRTARRIADQLGLLGGRDVLTGPELEDMSDEALDAALPDIGVIARATPTHKVRIVKALQRAGRVVGMTGDGANDAAAIRLADVGIALGARATLAARDAADLLVVDERIDTIVDAIAEGRAMWSAVRDAVAILTGGNLGEIGFSLLSGLFGGSALNARQLLLVNLLTDVAPTMAIALRPPAPESLRHLLSEGPEVALGEALDRDITLRAITTAGGAGAAWMAAHVLPGGRRGASTVGLLALVGSHWARPSSPASSVARSSSPVWARSPSCSRSSRPPASVTCSAAARSAPSASGSPPPRPPPPPPPRSSARRWSPAPAPAWPPAARAPNHRWTSRSASASRPRDRSSVVDTCLLGHVIVPDPRSRRAWPSGHLMRTTREPAHPRARPRLAARRSRACPRGQRGLRTPERRPTVAPPAPDPAPPHMSFGSSHPARTPSNPQTRPRGPRDAAVPRSASVADTLSPCDHAPLPPRAPAPADSWSHRLTGLRVNRGSLFSPVQSLAMVASGRSLRIGAVHACTTRSAVLARARSFVGEPFTAHPPRRRPVRRPADHRLLPRRRPRPGLLRGVHRRQHRRRGDRRRYH</sequence>
<evidence type="ECO:0000259" key="9">
    <source>
        <dbReference type="SMART" id="SM00831"/>
    </source>
</evidence>
<dbReference type="InterPro" id="IPR036412">
    <property type="entry name" value="HAD-like_sf"/>
</dbReference>
<dbReference type="NCBIfam" id="TIGR01494">
    <property type="entry name" value="ATPase_P-type"/>
    <property type="match status" value="2"/>
</dbReference>
<keyword evidence="11" id="KW-1185">Reference proteome</keyword>
<feature type="compositionally biased region" description="Basic residues" evidence="8">
    <location>
        <begin position="1514"/>
        <end position="1527"/>
    </location>
</feature>
<organism evidence="10 11">
    <name type="scientific">Nannocystis pusilla</name>
    <dbReference type="NCBI Taxonomy" id="889268"/>
    <lineage>
        <taxon>Bacteria</taxon>
        <taxon>Pseudomonadati</taxon>
        <taxon>Myxococcota</taxon>
        <taxon>Polyangia</taxon>
        <taxon>Nannocystales</taxon>
        <taxon>Nannocystaceae</taxon>
        <taxon>Nannocystis</taxon>
    </lineage>
</organism>
<dbReference type="Gene3D" id="2.70.150.10">
    <property type="entry name" value="Calcium-transporting ATPase, cytoplasmic transduction domain A"/>
    <property type="match status" value="1"/>
</dbReference>
<dbReference type="InterPro" id="IPR044492">
    <property type="entry name" value="P_typ_ATPase_HD_dom"/>
</dbReference>